<dbReference type="Proteomes" id="UP001185028">
    <property type="component" value="Unassembled WGS sequence"/>
</dbReference>
<sequence length="46" mass="5051">MNDEPIGGSFEIHVVHHTMARLKLNGMDHVMSRIGTNHVSIRAGAI</sequence>
<protein>
    <submittedName>
        <fullName evidence="1">Uncharacterized protein</fullName>
    </submittedName>
</protein>
<gene>
    <name evidence="1" type="ORF">JOC58_000476</name>
</gene>
<name>A0ABU1IW45_9BACL</name>
<organism evidence="1 2">
    <name type="scientific">Paenibacillus hunanensis</name>
    <dbReference type="NCBI Taxonomy" id="539262"/>
    <lineage>
        <taxon>Bacteria</taxon>
        <taxon>Bacillati</taxon>
        <taxon>Bacillota</taxon>
        <taxon>Bacilli</taxon>
        <taxon>Bacillales</taxon>
        <taxon>Paenibacillaceae</taxon>
        <taxon>Paenibacillus</taxon>
    </lineage>
</organism>
<evidence type="ECO:0000313" key="1">
    <source>
        <dbReference type="EMBL" id="MDR6242592.1"/>
    </source>
</evidence>
<reference evidence="1 2" key="1">
    <citation type="submission" date="2023-07" db="EMBL/GenBank/DDBJ databases">
        <title>Genomic Encyclopedia of Type Strains, Phase IV (KMG-IV): sequencing the most valuable type-strain genomes for metagenomic binning, comparative biology and taxonomic classification.</title>
        <authorList>
            <person name="Goeker M."/>
        </authorList>
    </citation>
    <scope>NUCLEOTIDE SEQUENCE [LARGE SCALE GENOMIC DNA]</scope>
    <source>
        <strain evidence="1 2">DSM 22170</strain>
    </source>
</reference>
<evidence type="ECO:0000313" key="2">
    <source>
        <dbReference type="Proteomes" id="UP001185028"/>
    </source>
</evidence>
<dbReference type="EMBL" id="JAVDQH010000002">
    <property type="protein sequence ID" value="MDR6242592.1"/>
    <property type="molecule type" value="Genomic_DNA"/>
</dbReference>
<comment type="caution">
    <text evidence="1">The sequence shown here is derived from an EMBL/GenBank/DDBJ whole genome shotgun (WGS) entry which is preliminary data.</text>
</comment>
<accession>A0ABU1IW45</accession>
<keyword evidence="2" id="KW-1185">Reference proteome</keyword>
<proteinExistence type="predicted"/>